<organism evidence="1 2">
    <name type="scientific">Crepidotus variabilis</name>
    <dbReference type="NCBI Taxonomy" id="179855"/>
    <lineage>
        <taxon>Eukaryota</taxon>
        <taxon>Fungi</taxon>
        <taxon>Dikarya</taxon>
        <taxon>Basidiomycota</taxon>
        <taxon>Agaricomycotina</taxon>
        <taxon>Agaricomycetes</taxon>
        <taxon>Agaricomycetidae</taxon>
        <taxon>Agaricales</taxon>
        <taxon>Agaricineae</taxon>
        <taxon>Crepidotaceae</taxon>
        <taxon>Crepidotus</taxon>
    </lineage>
</organism>
<evidence type="ECO:0000313" key="2">
    <source>
        <dbReference type="Proteomes" id="UP000807306"/>
    </source>
</evidence>
<protein>
    <recommendedName>
        <fullName evidence="3">BTB domain-containing protein</fullName>
    </recommendedName>
</protein>
<comment type="caution">
    <text evidence="1">The sequence shown here is derived from an EMBL/GenBank/DDBJ whole genome shotgun (WGS) entry which is preliminary data.</text>
</comment>
<name>A0A9P6E4R3_9AGAR</name>
<reference evidence="1" key="1">
    <citation type="submission" date="2020-11" db="EMBL/GenBank/DDBJ databases">
        <authorList>
            <consortium name="DOE Joint Genome Institute"/>
            <person name="Ahrendt S."/>
            <person name="Riley R."/>
            <person name="Andreopoulos W."/>
            <person name="Labutti K."/>
            <person name="Pangilinan J."/>
            <person name="Ruiz-Duenas F.J."/>
            <person name="Barrasa J.M."/>
            <person name="Sanchez-Garcia M."/>
            <person name="Camarero S."/>
            <person name="Miyauchi S."/>
            <person name="Serrano A."/>
            <person name="Linde D."/>
            <person name="Babiker R."/>
            <person name="Drula E."/>
            <person name="Ayuso-Fernandez I."/>
            <person name="Pacheco R."/>
            <person name="Padilla G."/>
            <person name="Ferreira P."/>
            <person name="Barriuso J."/>
            <person name="Kellner H."/>
            <person name="Castanera R."/>
            <person name="Alfaro M."/>
            <person name="Ramirez L."/>
            <person name="Pisabarro A.G."/>
            <person name="Kuo A."/>
            <person name="Tritt A."/>
            <person name="Lipzen A."/>
            <person name="He G."/>
            <person name="Yan M."/>
            <person name="Ng V."/>
            <person name="Cullen D."/>
            <person name="Martin F."/>
            <person name="Rosso M.-N."/>
            <person name="Henrissat B."/>
            <person name="Hibbett D."/>
            <person name="Martinez A.T."/>
            <person name="Grigoriev I.V."/>
        </authorList>
    </citation>
    <scope>NUCLEOTIDE SEQUENCE</scope>
    <source>
        <strain evidence="1">CBS 506.95</strain>
    </source>
</reference>
<dbReference type="AlphaFoldDB" id="A0A9P6E4R3"/>
<dbReference type="Proteomes" id="UP000807306">
    <property type="component" value="Unassembled WGS sequence"/>
</dbReference>
<dbReference type="EMBL" id="MU157943">
    <property type="protein sequence ID" value="KAF9522492.1"/>
    <property type="molecule type" value="Genomic_DNA"/>
</dbReference>
<evidence type="ECO:0008006" key="3">
    <source>
        <dbReference type="Google" id="ProtNLM"/>
    </source>
</evidence>
<proteinExistence type="predicted"/>
<sequence length="236" mass="27200">MEFSKTESSADGATFVSSHGRHDDDRFFMDNAFVVILIENVFFRLPVNKLQKVSEFFEKEIACPLTSESPGFCRENPMDLTKDASAAEFRILLNLIFANDVDNRNPEYSCGDKEWLVVLKLASTWNIPSYRDMAIKYLRPSLIDGRQLVELGRKYSVTNFVRDGYKELIRRVTTIEATDVNLLGYETIIKLFQLREADLRRRHAHNYVGPEMDIERAFAEELGGLTLRETILSSKR</sequence>
<accession>A0A9P6E4R3</accession>
<keyword evidence="2" id="KW-1185">Reference proteome</keyword>
<gene>
    <name evidence="1" type="ORF">CPB83DRAFT_800575</name>
</gene>
<dbReference type="OrthoDB" id="3199068at2759"/>
<evidence type="ECO:0000313" key="1">
    <source>
        <dbReference type="EMBL" id="KAF9522492.1"/>
    </source>
</evidence>